<proteinExistence type="predicted"/>
<name>A0A081CF57_PSEA2</name>
<dbReference type="HOGENOM" id="CLU_1337347_0_0_1"/>
<dbReference type="Proteomes" id="UP000053758">
    <property type="component" value="Unassembled WGS sequence"/>
</dbReference>
<accession>A0A081CF57</accession>
<sequence>MVSRPAKKATEATGRRLCHAGCQISFGVGALVDPDPDEVPGGTPAAGDGAGGRMKNGRLTPPSASGTWTTLAAAAAVEDLLASPGGSCANNMLRGPLLIAPPGPAPVPTRSMSVMRALQATSYLGPTKKLKHFAPVTQLGVIPKTNRDAGPIDPSAISTDALSEQALLLSLVPATLGKELAKAGLGKKEGKKGKKKSTIVDTRRI</sequence>
<evidence type="ECO:0000313" key="2">
    <source>
        <dbReference type="EMBL" id="GAK65303.1"/>
    </source>
</evidence>
<dbReference type="RefSeq" id="XP_014656507.1">
    <property type="nucleotide sequence ID" value="XM_014801021.1"/>
</dbReference>
<evidence type="ECO:0000256" key="1">
    <source>
        <dbReference type="SAM" id="MobiDB-lite"/>
    </source>
</evidence>
<dbReference type="AlphaFoldDB" id="A0A081CF57"/>
<protein>
    <submittedName>
        <fullName evidence="2">Uncharacterized protein</fullName>
    </submittedName>
</protein>
<feature type="region of interest" description="Disordered" evidence="1">
    <location>
        <begin position="33"/>
        <end position="62"/>
    </location>
</feature>
<feature type="region of interest" description="Disordered" evidence="1">
    <location>
        <begin position="184"/>
        <end position="205"/>
    </location>
</feature>
<organism evidence="2">
    <name type="scientific">Pseudozyma antarctica</name>
    <name type="common">Yeast</name>
    <name type="synonym">Candida antarctica</name>
    <dbReference type="NCBI Taxonomy" id="84753"/>
    <lineage>
        <taxon>Eukaryota</taxon>
        <taxon>Fungi</taxon>
        <taxon>Dikarya</taxon>
        <taxon>Basidiomycota</taxon>
        <taxon>Ustilaginomycotina</taxon>
        <taxon>Ustilaginomycetes</taxon>
        <taxon>Ustilaginales</taxon>
        <taxon>Ustilaginaceae</taxon>
        <taxon>Moesziomyces</taxon>
    </lineage>
</organism>
<gene>
    <name evidence="2" type="ORF">PAN0_008c3520</name>
</gene>
<dbReference type="EMBL" id="DF830075">
    <property type="protein sequence ID" value="GAK65303.1"/>
    <property type="molecule type" value="Genomic_DNA"/>
</dbReference>
<evidence type="ECO:0000313" key="3">
    <source>
        <dbReference type="Proteomes" id="UP000053758"/>
    </source>
</evidence>
<dbReference type="GeneID" id="26304274"/>
<reference evidence="2" key="1">
    <citation type="submission" date="2014-07" db="EMBL/GenBank/DDBJ databases">
        <title>Draft genome sequence of the yeast Pseudozyma antarctica JCM 10317 known as a producer of lipase B which used in a wide range of industrial applications.</title>
        <authorList>
            <person name="Morita T."/>
            <person name="Saika A."/>
            <person name="Koike H."/>
        </authorList>
    </citation>
    <scope>NUCLEOTIDE SEQUENCE</scope>
    <source>
        <strain evidence="2">JCM 10317</strain>
    </source>
</reference>
<keyword evidence="3" id="KW-1185">Reference proteome</keyword>